<evidence type="ECO:0000313" key="4">
    <source>
        <dbReference type="EMBL" id="MFB9909474.1"/>
    </source>
</evidence>
<dbReference type="Pfam" id="PF00135">
    <property type="entry name" value="COesterase"/>
    <property type="match status" value="1"/>
</dbReference>
<dbReference type="InterPro" id="IPR029058">
    <property type="entry name" value="AB_hydrolase_fold"/>
</dbReference>
<name>A0ABV6A8G3_9PSEU</name>
<proteinExistence type="predicted"/>
<dbReference type="Gene3D" id="3.40.50.1820">
    <property type="entry name" value="alpha/beta hydrolase"/>
    <property type="match status" value="1"/>
</dbReference>
<gene>
    <name evidence="4" type="ORF">ACFFQA_36530</name>
</gene>
<feature type="region of interest" description="Disordered" evidence="1">
    <location>
        <begin position="63"/>
        <end position="96"/>
    </location>
</feature>
<dbReference type="EMBL" id="JBHLZU010000036">
    <property type="protein sequence ID" value="MFB9909474.1"/>
    <property type="molecule type" value="Genomic_DNA"/>
</dbReference>
<dbReference type="SUPFAM" id="SSF53474">
    <property type="entry name" value="alpha/beta-Hydrolases"/>
    <property type="match status" value="1"/>
</dbReference>
<accession>A0ABV6A8G3</accession>
<feature type="chain" id="PRO_5045218771" evidence="2">
    <location>
        <begin position="28"/>
        <end position="530"/>
    </location>
</feature>
<dbReference type="InterPro" id="IPR002018">
    <property type="entry name" value="CarbesteraseB"/>
</dbReference>
<organism evidence="4 5">
    <name type="scientific">Allokutzneria oryzae</name>
    <dbReference type="NCBI Taxonomy" id="1378989"/>
    <lineage>
        <taxon>Bacteria</taxon>
        <taxon>Bacillati</taxon>
        <taxon>Actinomycetota</taxon>
        <taxon>Actinomycetes</taxon>
        <taxon>Pseudonocardiales</taxon>
        <taxon>Pseudonocardiaceae</taxon>
        <taxon>Allokutzneria</taxon>
    </lineage>
</organism>
<evidence type="ECO:0000256" key="1">
    <source>
        <dbReference type="SAM" id="MobiDB-lite"/>
    </source>
</evidence>
<dbReference type="Proteomes" id="UP001589693">
    <property type="component" value="Unassembled WGS sequence"/>
</dbReference>
<protein>
    <submittedName>
        <fullName evidence="4">Carboxylesterase/lipase family protein</fullName>
    </submittedName>
</protein>
<evidence type="ECO:0000313" key="5">
    <source>
        <dbReference type="Proteomes" id="UP001589693"/>
    </source>
</evidence>
<dbReference type="PROSITE" id="PS51257">
    <property type="entry name" value="PROKAR_LIPOPROTEIN"/>
    <property type="match status" value="1"/>
</dbReference>
<dbReference type="RefSeq" id="WP_377862388.1">
    <property type="nucleotide sequence ID" value="NZ_JBHLZU010000036.1"/>
</dbReference>
<keyword evidence="2" id="KW-0732">Signal</keyword>
<sequence>MTPRRAPLALLSVLTLLAVGCATPTFSDDDRDLVRTSNGALRGTVTAEHRAFSGIPYAAAPVGPLRWRPPQPAQPWPGTRDATKPGSPCPQEATAYADSTSSTEDCLFLNVTAPRSATPGSPRPTMVWIHGDGVVGAGSYFDARQLASTGDVVVVTVNYRLGIFGGFAHPGLADSGSYGLQDQQAALRWVRDNIRRFGGDPANVTLFGESYGGLAVTAHLTAPGSEGLFQRAIVQSGPGMMDLPAGTMTPGLPAIEWYGWRSIGEARDDGARLAGEFGCTDAARVLDCLRAVPVATLVTQTKLFQPFAYGSSVLPELPVKVLREGRAHPVPVITGTTRDEHSTFVGLFHDMVGRPVTAQRYPELVAEAFGGQADKILARYPLSDYASPSLAWSAVLTDRMWAKGTFEQARLFAGKAPTFVYEFADRNAPMYLPLPRSFPPGAFHAADVPYLFRDADFDRRITPEQRTLSSDMMRYWANFARSADPNGTRLPSWPSFAPGDFVQSLAPGENGIRPVDYAAEHKLAFWNALN</sequence>
<keyword evidence="5" id="KW-1185">Reference proteome</keyword>
<evidence type="ECO:0000259" key="3">
    <source>
        <dbReference type="Pfam" id="PF00135"/>
    </source>
</evidence>
<comment type="caution">
    <text evidence="4">The sequence shown here is derived from an EMBL/GenBank/DDBJ whole genome shotgun (WGS) entry which is preliminary data.</text>
</comment>
<feature type="signal peptide" evidence="2">
    <location>
        <begin position="1"/>
        <end position="27"/>
    </location>
</feature>
<evidence type="ECO:0000256" key="2">
    <source>
        <dbReference type="SAM" id="SignalP"/>
    </source>
</evidence>
<reference evidence="4 5" key="1">
    <citation type="submission" date="2024-09" db="EMBL/GenBank/DDBJ databases">
        <authorList>
            <person name="Sun Q."/>
            <person name="Mori K."/>
        </authorList>
    </citation>
    <scope>NUCLEOTIDE SEQUENCE [LARGE SCALE GENOMIC DNA]</scope>
    <source>
        <strain evidence="4 5">TBRC 7907</strain>
    </source>
</reference>
<dbReference type="PANTHER" id="PTHR11559">
    <property type="entry name" value="CARBOXYLESTERASE"/>
    <property type="match status" value="1"/>
</dbReference>
<dbReference type="InterPro" id="IPR050309">
    <property type="entry name" value="Type-B_Carboxylest/Lipase"/>
</dbReference>
<feature type="domain" description="Carboxylesterase type B" evidence="3">
    <location>
        <begin position="33"/>
        <end position="497"/>
    </location>
</feature>